<gene>
    <name evidence="1" type="ORF">FB45DRAFT_1041445</name>
</gene>
<reference evidence="1" key="1">
    <citation type="submission" date="2023-03" db="EMBL/GenBank/DDBJ databases">
        <title>Massive genome expansion in bonnet fungi (Mycena s.s.) driven by repeated elements and novel gene families across ecological guilds.</title>
        <authorList>
            <consortium name="Lawrence Berkeley National Laboratory"/>
            <person name="Harder C.B."/>
            <person name="Miyauchi S."/>
            <person name="Viragh M."/>
            <person name="Kuo A."/>
            <person name="Thoen E."/>
            <person name="Andreopoulos B."/>
            <person name="Lu D."/>
            <person name="Skrede I."/>
            <person name="Drula E."/>
            <person name="Henrissat B."/>
            <person name="Morin E."/>
            <person name="Kohler A."/>
            <person name="Barry K."/>
            <person name="LaButti K."/>
            <person name="Morin E."/>
            <person name="Salamov A."/>
            <person name="Lipzen A."/>
            <person name="Mereny Z."/>
            <person name="Hegedus B."/>
            <person name="Baldrian P."/>
            <person name="Stursova M."/>
            <person name="Weitz H."/>
            <person name="Taylor A."/>
            <person name="Grigoriev I.V."/>
            <person name="Nagy L.G."/>
            <person name="Martin F."/>
            <person name="Kauserud H."/>
        </authorList>
    </citation>
    <scope>NUCLEOTIDE SEQUENCE</scope>
    <source>
        <strain evidence="1">9284</strain>
    </source>
</reference>
<proteinExistence type="predicted"/>
<sequence length="195" mass="21489">MFSVAPRLSELLITDVLWDGYSPQLSIPWTQIRRYRGVFKSSQQLNILRQSANLVECSIGFDDVTTTHGNIMVVLPLLRRLCVEGSNILDHFTAPALEDLVVPTVAPSLVYFVQRSSCHLRTFVINQGSSAAGLVDLLEACPSLTHLVLSFGGLPSPELGDITPLFTALHATDSVASTVEFRSIRMSRVTADFWK</sequence>
<protein>
    <submittedName>
        <fullName evidence="1">Uncharacterized protein</fullName>
    </submittedName>
</protein>
<evidence type="ECO:0000313" key="2">
    <source>
        <dbReference type="Proteomes" id="UP001221142"/>
    </source>
</evidence>
<keyword evidence="2" id="KW-1185">Reference proteome</keyword>
<name>A0AAD7B014_9AGAR</name>
<evidence type="ECO:0000313" key="1">
    <source>
        <dbReference type="EMBL" id="KAJ7606251.1"/>
    </source>
</evidence>
<accession>A0AAD7B014</accession>
<dbReference type="EMBL" id="JARKIF010000061">
    <property type="protein sequence ID" value="KAJ7606251.1"/>
    <property type="molecule type" value="Genomic_DNA"/>
</dbReference>
<comment type="caution">
    <text evidence="1">The sequence shown here is derived from an EMBL/GenBank/DDBJ whole genome shotgun (WGS) entry which is preliminary data.</text>
</comment>
<dbReference type="AlphaFoldDB" id="A0AAD7B014"/>
<dbReference type="Proteomes" id="UP001221142">
    <property type="component" value="Unassembled WGS sequence"/>
</dbReference>
<organism evidence="1 2">
    <name type="scientific">Roridomyces roridus</name>
    <dbReference type="NCBI Taxonomy" id="1738132"/>
    <lineage>
        <taxon>Eukaryota</taxon>
        <taxon>Fungi</taxon>
        <taxon>Dikarya</taxon>
        <taxon>Basidiomycota</taxon>
        <taxon>Agaricomycotina</taxon>
        <taxon>Agaricomycetes</taxon>
        <taxon>Agaricomycetidae</taxon>
        <taxon>Agaricales</taxon>
        <taxon>Marasmiineae</taxon>
        <taxon>Mycenaceae</taxon>
        <taxon>Roridomyces</taxon>
    </lineage>
</organism>